<dbReference type="Pfam" id="PF13493">
    <property type="entry name" value="DUF4118"/>
    <property type="match status" value="1"/>
</dbReference>
<dbReference type="EMBL" id="FXUF01000005">
    <property type="protein sequence ID" value="SMP55210.1"/>
    <property type="molecule type" value="Genomic_DNA"/>
</dbReference>
<dbReference type="InterPro" id="IPR003661">
    <property type="entry name" value="HisK_dim/P_dom"/>
</dbReference>
<keyword evidence="6 13" id="KW-0812">Transmembrane</keyword>
<evidence type="ECO:0000313" key="16">
    <source>
        <dbReference type="Proteomes" id="UP001158066"/>
    </source>
</evidence>
<dbReference type="Proteomes" id="UP001158066">
    <property type="component" value="Unassembled WGS sequence"/>
</dbReference>
<comment type="subcellular location">
    <subcellularLocation>
        <location evidence="2">Membrane</location>
        <topology evidence="2">Multi-pass membrane protein</topology>
    </subcellularLocation>
</comment>
<keyword evidence="7" id="KW-0547">Nucleotide-binding</keyword>
<dbReference type="CDD" id="cd00082">
    <property type="entry name" value="HisKA"/>
    <property type="match status" value="1"/>
</dbReference>
<keyword evidence="5" id="KW-0808">Transferase</keyword>
<gene>
    <name evidence="15" type="ORF">SAMN06296020_105222</name>
</gene>
<reference evidence="15" key="1">
    <citation type="submission" date="2017-05" db="EMBL/GenBank/DDBJ databases">
        <authorList>
            <person name="Varghese N."/>
            <person name="Submissions S."/>
        </authorList>
    </citation>
    <scope>NUCLEOTIDE SEQUENCE</scope>
    <source>
        <strain evidence="15">Su22</strain>
    </source>
</reference>
<evidence type="ECO:0000259" key="14">
    <source>
        <dbReference type="PROSITE" id="PS50109"/>
    </source>
</evidence>
<dbReference type="SMART" id="SM00387">
    <property type="entry name" value="HATPase_c"/>
    <property type="match status" value="1"/>
</dbReference>
<evidence type="ECO:0000256" key="11">
    <source>
        <dbReference type="ARBA" id="ARBA00023012"/>
    </source>
</evidence>
<dbReference type="InterPro" id="IPR038318">
    <property type="entry name" value="KdpD_sf"/>
</dbReference>
<feature type="domain" description="Histidine kinase" evidence="14">
    <location>
        <begin position="280"/>
        <end position="497"/>
    </location>
</feature>
<evidence type="ECO:0000256" key="10">
    <source>
        <dbReference type="ARBA" id="ARBA00022989"/>
    </source>
</evidence>
<dbReference type="GO" id="GO:0005524">
    <property type="term" value="F:ATP binding"/>
    <property type="evidence" value="ECO:0007669"/>
    <property type="project" value="UniProtKB-KW"/>
</dbReference>
<dbReference type="SMART" id="SM00388">
    <property type="entry name" value="HisKA"/>
    <property type="match status" value="1"/>
</dbReference>
<keyword evidence="8 15" id="KW-0418">Kinase</keyword>
<dbReference type="GO" id="GO:0005886">
    <property type="term" value="C:plasma membrane"/>
    <property type="evidence" value="ECO:0007669"/>
    <property type="project" value="TreeGrafter"/>
</dbReference>
<accession>A0AA46AIW7</accession>
<feature type="transmembrane region" description="Helical" evidence="13">
    <location>
        <begin position="117"/>
        <end position="137"/>
    </location>
</feature>
<dbReference type="FunFam" id="3.30.565.10:FF:000006">
    <property type="entry name" value="Sensor histidine kinase WalK"/>
    <property type="match status" value="1"/>
</dbReference>
<evidence type="ECO:0000256" key="1">
    <source>
        <dbReference type="ARBA" id="ARBA00000085"/>
    </source>
</evidence>
<sequence length="497" mass="54982">MDVQVGVSSDGSLVIQAEGRRWKVKPMKVRPPGSLFQNSLKTLITFVLTTGCAVFVSSLGVDKESMIMVFLLGVLFTTVFTSSYLYGIFTSFASLMIFNFLFTEPRYTLVIYSRNDIILLLFFLVTAVVSGIVTSRLQQQMELAARNERTAQTLYQIASGFLSVSGNHSIIQRGISYIRTYAGCESRVTLNQDSGLQADSLSSASSRESARPYSLESAAGPLGTLEVYPQQPMEEQTELIIQAVATQLGIALDREQLYNQQEKTRLAMESERLRAALLRSVAHDLRSPLTALLGAGSLLADEYHHLADEERQQLAKDISEEIIWLTNLVENILDMTRINESQLVIKKESEVVDDVVSEAVSHVERLLRERRFSVSLPEDVVMVPMDGRLIVRVLINLLENAVLHTQPAAEITLTVTASERELVVTVADTGEGIDENLRDSLFDRFVTHDKTVSDSRRGMGLGLANCKALVEAHGGTIVAVPNHPRGSRFVFTLPRGV</sequence>
<dbReference type="PRINTS" id="PR00344">
    <property type="entry name" value="BCTRLSENSOR"/>
</dbReference>
<feature type="transmembrane region" description="Helical" evidence="13">
    <location>
        <begin position="68"/>
        <end position="97"/>
    </location>
</feature>
<dbReference type="CDD" id="cd00075">
    <property type="entry name" value="HATPase"/>
    <property type="match status" value="1"/>
</dbReference>
<dbReference type="Pfam" id="PF00512">
    <property type="entry name" value="HisKA"/>
    <property type="match status" value="1"/>
</dbReference>
<dbReference type="Gene3D" id="1.20.120.620">
    <property type="entry name" value="Backbone structure of the membrane domain of e. Coli histidine kinase receptor kdpd"/>
    <property type="match status" value="1"/>
</dbReference>
<organism evidence="15 16">
    <name type="scientific">Anoxynatronum buryatiense</name>
    <dbReference type="NCBI Taxonomy" id="489973"/>
    <lineage>
        <taxon>Bacteria</taxon>
        <taxon>Bacillati</taxon>
        <taxon>Bacillota</taxon>
        <taxon>Clostridia</taxon>
        <taxon>Eubacteriales</taxon>
        <taxon>Clostridiaceae</taxon>
        <taxon>Anoxynatronum</taxon>
    </lineage>
</organism>
<dbReference type="InterPro" id="IPR005467">
    <property type="entry name" value="His_kinase_dom"/>
</dbReference>
<keyword evidence="9" id="KW-0067">ATP-binding</keyword>
<dbReference type="InterPro" id="IPR036890">
    <property type="entry name" value="HATPase_C_sf"/>
</dbReference>
<dbReference type="InterPro" id="IPR003594">
    <property type="entry name" value="HATPase_dom"/>
</dbReference>
<dbReference type="PANTHER" id="PTHR45569:SF1">
    <property type="entry name" value="SENSOR PROTEIN KDPD"/>
    <property type="match status" value="1"/>
</dbReference>
<comment type="catalytic activity">
    <reaction evidence="1">
        <text>ATP + protein L-histidine = ADP + protein N-phospho-L-histidine.</text>
        <dbReference type="EC" id="2.7.13.3"/>
    </reaction>
</comment>
<evidence type="ECO:0000256" key="4">
    <source>
        <dbReference type="ARBA" id="ARBA00022553"/>
    </source>
</evidence>
<protein>
    <recommendedName>
        <fullName evidence="3">histidine kinase</fullName>
        <ecNumber evidence="3">2.7.13.3</ecNumber>
    </recommendedName>
</protein>
<dbReference type="Gene3D" id="3.30.565.10">
    <property type="entry name" value="Histidine kinase-like ATPase, C-terminal domain"/>
    <property type="match status" value="1"/>
</dbReference>
<keyword evidence="16" id="KW-1185">Reference proteome</keyword>
<evidence type="ECO:0000313" key="15">
    <source>
        <dbReference type="EMBL" id="SMP55210.1"/>
    </source>
</evidence>
<proteinExistence type="predicted"/>
<dbReference type="PANTHER" id="PTHR45569">
    <property type="entry name" value="SENSOR PROTEIN KDPD"/>
    <property type="match status" value="1"/>
</dbReference>
<dbReference type="SUPFAM" id="SSF55874">
    <property type="entry name" value="ATPase domain of HSP90 chaperone/DNA topoisomerase II/histidine kinase"/>
    <property type="match status" value="1"/>
</dbReference>
<dbReference type="EC" id="2.7.13.3" evidence="3"/>
<evidence type="ECO:0000256" key="12">
    <source>
        <dbReference type="ARBA" id="ARBA00023136"/>
    </source>
</evidence>
<dbReference type="InterPro" id="IPR025201">
    <property type="entry name" value="KdpD_TM"/>
</dbReference>
<evidence type="ECO:0000256" key="2">
    <source>
        <dbReference type="ARBA" id="ARBA00004141"/>
    </source>
</evidence>
<dbReference type="RefSeq" id="WP_283409137.1">
    <property type="nucleotide sequence ID" value="NZ_FXUF01000005.1"/>
</dbReference>
<evidence type="ECO:0000256" key="6">
    <source>
        <dbReference type="ARBA" id="ARBA00022692"/>
    </source>
</evidence>
<feature type="transmembrane region" description="Helical" evidence="13">
    <location>
        <begin position="43"/>
        <end position="61"/>
    </location>
</feature>
<evidence type="ECO:0000256" key="13">
    <source>
        <dbReference type="SAM" id="Phobius"/>
    </source>
</evidence>
<evidence type="ECO:0000256" key="3">
    <source>
        <dbReference type="ARBA" id="ARBA00012438"/>
    </source>
</evidence>
<dbReference type="InterPro" id="IPR052023">
    <property type="entry name" value="Histidine_kinase_KdpD"/>
</dbReference>
<keyword evidence="10 13" id="KW-1133">Transmembrane helix</keyword>
<keyword evidence="11" id="KW-0902">Two-component regulatory system</keyword>
<keyword evidence="12 13" id="KW-0472">Membrane</keyword>
<evidence type="ECO:0000256" key="9">
    <source>
        <dbReference type="ARBA" id="ARBA00022840"/>
    </source>
</evidence>
<evidence type="ECO:0000256" key="8">
    <source>
        <dbReference type="ARBA" id="ARBA00022777"/>
    </source>
</evidence>
<evidence type="ECO:0000256" key="7">
    <source>
        <dbReference type="ARBA" id="ARBA00022741"/>
    </source>
</evidence>
<keyword evidence="4" id="KW-0597">Phosphoprotein</keyword>
<dbReference type="InterPro" id="IPR004358">
    <property type="entry name" value="Sig_transdc_His_kin-like_C"/>
</dbReference>
<dbReference type="PROSITE" id="PS50109">
    <property type="entry name" value="HIS_KIN"/>
    <property type="match status" value="1"/>
</dbReference>
<dbReference type="Gene3D" id="1.10.287.130">
    <property type="match status" value="1"/>
</dbReference>
<dbReference type="Pfam" id="PF02518">
    <property type="entry name" value="HATPase_c"/>
    <property type="match status" value="1"/>
</dbReference>
<dbReference type="GO" id="GO:0000155">
    <property type="term" value="F:phosphorelay sensor kinase activity"/>
    <property type="evidence" value="ECO:0007669"/>
    <property type="project" value="InterPro"/>
</dbReference>
<name>A0AA46AIW7_9CLOT</name>
<comment type="caution">
    <text evidence="15">The sequence shown here is derived from an EMBL/GenBank/DDBJ whole genome shotgun (WGS) entry which is preliminary data.</text>
</comment>
<dbReference type="SUPFAM" id="SSF47384">
    <property type="entry name" value="Homodimeric domain of signal transducing histidine kinase"/>
    <property type="match status" value="1"/>
</dbReference>
<evidence type="ECO:0000256" key="5">
    <source>
        <dbReference type="ARBA" id="ARBA00022679"/>
    </source>
</evidence>
<dbReference type="AlphaFoldDB" id="A0AA46AIW7"/>
<dbReference type="InterPro" id="IPR036097">
    <property type="entry name" value="HisK_dim/P_sf"/>
</dbReference>